<keyword evidence="2" id="KW-1185">Reference proteome</keyword>
<dbReference type="EMBL" id="SLWS01000019">
    <property type="protein sequence ID" value="TCO46535.1"/>
    <property type="molecule type" value="Genomic_DNA"/>
</dbReference>
<sequence>MGKTQLAVDYAERLWATGRLDLLVWVAAGSREAIVASYARVAADLTGIVDPNPDHGAQRLLERLGGMSARWLVVLDDVQSPAHLRGLWPPTTSAGRVVVTTRRRDAALHGPHRHLIEVGVFTPPEAHAYLDGALAHQPHLLDGARDLAKELGYLPLALAQANAYLRDRNLTCADYRARLADRRRELASLLPESDGLPDEHRATVAVTWSLSVEQANLLRPIGVAEPLLQVASLLDANGIPRDVFTDPAILEWIATSTGRPVSAEDAVDGLGCLQRLSLITLDPRASSRAIRVHALVQRVTGDALPESQLPVVVRAVADALLHVWPNVERDTVLGQVLRTNTEALIEAGGSHLWASDVHRVCFRAGNSLGDSGAVAQARDYFERLHTAVIDRLGPDHLDTLTIRHNIARSRGHAGDPAGAVAALQELLTDQLRVLGPDHPHTLTTRHNIAYWRGQAGDPAGAMAALQELLTDRLRVLGADHPHTLTARHNIARSRGHAGDPAGAMAAFEEVLTDRLRVLGADHPDTLITRHNIAYWRGQAGDPAGAAAALQELLTDQLRVLGPDHPHTLTTRSNIARSRGHAGDPAGAMAALQELLTDQLRVLGADHPDTLITRHNIAYWRGQAGDPAGAAAAFEELLVDQLRVLGADHPHTLTTRSNIAYWRKRIPGGDASV</sequence>
<organism evidence="1 2">
    <name type="scientific">Actinocrispum wychmicini</name>
    <dbReference type="NCBI Taxonomy" id="1213861"/>
    <lineage>
        <taxon>Bacteria</taxon>
        <taxon>Bacillati</taxon>
        <taxon>Actinomycetota</taxon>
        <taxon>Actinomycetes</taxon>
        <taxon>Pseudonocardiales</taxon>
        <taxon>Pseudonocardiaceae</taxon>
        <taxon>Actinocrispum</taxon>
    </lineage>
</organism>
<dbReference type="PANTHER" id="PTHR46082:SF6">
    <property type="entry name" value="AAA+ ATPASE DOMAIN-CONTAINING PROTEIN-RELATED"/>
    <property type="match status" value="1"/>
</dbReference>
<dbReference type="PANTHER" id="PTHR46082">
    <property type="entry name" value="ATP/GTP-BINDING PROTEIN-RELATED"/>
    <property type="match status" value="1"/>
</dbReference>
<dbReference type="Gene3D" id="1.25.40.10">
    <property type="entry name" value="Tetratricopeptide repeat domain"/>
    <property type="match status" value="2"/>
</dbReference>
<dbReference type="SUPFAM" id="SSF52540">
    <property type="entry name" value="P-loop containing nucleoside triphosphate hydrolases"/>
    <property type="match status" value="1"/>
</dbReference>
<dbReference type="AlphaFoldDB" id="A0A4R2IUH3"/>
<evidence type="ECO:0000313" key="2">
    <source>
        <dbReference type="Proteomes" id="UP000295680"/>
    </source>
</evidence>
<reference evidence="1 2" key="1">
    <citation type="submission" date="2019-03" db="EMBL/GenBank/DDBJ databases">
        <title>Genomic Encyclopedia of Type Strains, Phase IV (KMG-IV): sequencing the most valuable type-strain genomes for metagenomic binning, comparative biology and taxonomic classification.</title>
        <authorList>
            <person name="Goeker M."/>
        </authorList>
    </citation>
    <scope>NUCLEOTIDE SEQUENCE [LARGE SCALE GENOMIC DNA]</scope>
    <source>
        <strain evidence="1 2">DSM 45934</strain>
    </source>
</reference>
<accession>A0A4R2IUH3</accession>
<dbReference type="InterPro" id="IPR053137">
    <property type="entry name" value="NLR-like"/>
</dbReference>
<evidence type="ECO:0000313" key="1">
    <source>
        <dbReference type="EMBL" id="TCO46535.1"/>
    </source>
</evidence>
<proteinExistence type="predicted"/>
<dbReference type="SUPFAM" id="SSF48452">
    <property type="entry name" value="TPR-like"/>
    <property type="match status" value="3"/>
</dbReference>
<dbReference type="InterPro" id="IPR027417">
    <property type="entry name" value="P-loop_NTPase"/>
</dbReference>
<protein>
    <submittedName>
        <fullName evidence="1">Tetratricopeptide repeat protein</fullName>
    </submittedName>
</protein>
<dbReference type="Gene3D" id="3.40.50.300">
    <property type="entry name" value="P-loop containing nucleotide triphosphate hydrolases"/>
    <property type="match status" value="1"/>
</dbReference>
<dbReference type="Pfam" id="PF13374">
    <property type="entry name" value="TPR_10"/>
    <property type="match status" value="6"/>
</dbReference>
<dbReference type="Proteomes" id="UP000295680">
    <property type="component" value="Unassembled WGS sequence"/>
</dbReference>
<name>A0A4R2IUH3_9PSEU</name>
<comment type="caution">
    <text evidence="1">The sequence shown here is derived from an EMBL/GenBank/DDBJ whole genome shotgun (WGS) entry which is preliminary data.</text>
</comment>
<dbReference type="InterPro" id="IPR011990">
    <property type="entry name" value="TPR-like_helical_dom_sf"/>
</dbReference>
<dbReference type="NCBIfam" id="NF040586">
    <property type="entry name" value="FxSxx_TPR"/>
    <property type="match status" value="1"/>
</dbReference>
<gene>
    <name evidence="1" type="ORF">EV192_119114</name>
</gene>